<dbReference type="EMBL" id="PRLP01000169">
    <property type="protein sequence ID" value="PPC73972.1"/>
    <property type="molecule type" value="Genomic_DNA"/>
</dbReference>
<feature type="compositionally biased region" description="Basic residues" evidence="1">
    <location>
        <begin position="105"/>
        <end position="117"/>
    </location>
</feature>
<dbReference type="CDD" id="cd00093">
    <property type="entry name" value="HTH_XRE"/>
    <property type="match status" value="1"/>
</dbReference>
<dbReference type="SUPFAM" id="SSF47413">
    <property type="entry name" value="lambda repressor-like DNA-binding domains"/>
    <property type="match status" value="1"/>
</dbReference>
<feature type="region of interest" description="Disordered" evidence="1">
    <location>
        <begin position="101"/>
        <end position="145"/>
    </location>
</feature>
<evidence type="ECO:0000256" key="1">
    <source>
        <dbReference type="SAM" id="MobiDB-lite"/>
    </source>
</evidence>
<dbReference type="SMART" id="SM00530">
    <property type="entry name" value="HTH_XRE"/>
    <property type="match status" value="1"/>
</dbReference>
<gene>
    <name evidence="3" type="ORF">C4K68_28035</name>
</gene>
<feature type="compositionally biased region" description="Polar residues" evidence="1">
    <location>
        <begin position="118"/>
        <end position="132"/>
    </location>
</feature>
<protein>
    <submittedName>
        <fullName evidence="3">XRE family transcriptional regulator</fullName>
    </submittedName>
</protein>
<evidence type="ECO:0000313" key="4">
    <source>
        <dbReference type="Proteomes" id="UP000238196"/>
    </source>
</evidence>
<evidence type="ECO:0000259" key="2">
    <source>
        <dbReference type="PROSITE" id="PS50943"/>
    </source>
</evidence>
<dbReference type="InterPro" id="IPR001387">
    <property type="entry name" value="Cro/C1-type_HTH"/>
</dbReference>
<proteinExistence type="predicted"/>
<dbReference type="Pfam" id="PF01381">
    <property type="entry name" value="HTH_3"/>
    <property type="match status" value="1"/>
</dbReference>
<dbReference type="Proteomes" id="UP000238196">
    <property type="component" value="Unassembled WGS sequence"/>
</dbReference>
<feature type="domain" description="HTH cro/C1-type" evidence="2">
    <location>
        <begin position="34"/>
        <end position="86"/>
    </location>
</feature>
<organism evidence="3 4">
    <name type="scientific">Proteobacteria bacterium 228</name>
    <dbReference type="NCBI Taxonomy" id="2083153"/>
    <lineage>
        <taxon>Bacteria</taxon>
        <taxon>Pseudomonadati</taxon>
        <taxon>Pseudomonadota</taxon>
    </lineage>
</organism>
<dbReference type="Gene3D" id="1.10.260.40">
    <property type="entry name" value="lambda repressor-like DNA-binding domains"/>
    <property type="match status" value="1"/>
</dbReference>
<dbReference type="GO" id="GO:0003677">
    <property type="term" value="F:DNA binding"/>
    <property type="evidence" value="ECO:0007669"/>
    <property type="project" value="InterPro"/>
</dbReference>
<dbReference type="PROSITE" id="PS50943">
    <property type="entry name" value="HTH_CROC1"/>
    <property type="match status" value="1"/>
</dbReference>
<reference evidence="3 4" key="1">
    <citation type="submission" date="2018-02" db="EMBL/GenBank/DDBJ databases">
        <title>novel marine gammaproteobacteria from coastal saline agro ecosystem.</title>
        <authorList>
            <person name="Krishnan R."/>
            <person name="Ramesh Kumar N."/>
        </authorList>
    </citation>
    <scope>NUCLEOTIDE SEQUENCE [LARGE SCALE GENOMIC DNA]</scope>
    <source>
        <strain evidence="3 4">228</strain>
    </source>
</reference>
<accession>A0A2S5KGS3</accession>
<dbReference type="OrthoDB" id="7061213at2"/>
<name>A0A2S5KGS3_9PROT</name>
<sequence>MSRIKHQIGYVKGIAMNFDVMSDQDILATLGSRLKDTRLQQRLSQDELATLSGVGIATVKRVESGDGMSLTTLIALLRALGKLHQLESLLADAGISPLQAATAGKRSKPVQRIRRKSPPSQLVADNTSTQVQEPAAGWVWGDENQ</sequence>
<dbReference type="AlphaFoldDB" id="A0A2S5KGS3"/>
<evidence type="ECO:0000313" key="3">
    <source>
        <dbReference type="EMBL" id="PPC73972.1"/>
    </source>
</evidence>
<dbReference type="InterPro" id="IPR010982">
    <property type="entry name" value="Lambda_DNA-bd_dom_sf"/>
</dbReference>
<comment type="caution">
    <text evidence="3">The sequence shown here is derived from an EMBL/GenBank/DDBJ whole genome shotgun (WGS) entry which is preliminary data.</text>
</comment>